<evidence type="ECO:0000256" key="1">
    <source>
        <dbReference type="SAM" id="Phobius"/>
    </source>
</evidence>
<dbReference type="OrthoDB" id="4590746at2759"/>
<feature type="transmembrane region" description="Helical" evidence="1">
    <location>
        <begin position="147"/>
        <end position="170"/>
    </location>
</feature>
<gene>
    <name evidence="2" type="ORF">MMYC01_204712</name>
</gene>
<evidence type="ECO:0000313" key="3">
    <source>
        <dbReference type="Proteomes" id="UP000078237"/>
    </source>
</evidence>
<keyword evidence="3" id="KW-1185">Reference proteome</keyword>
<protein>
    <submittedName>
        <fullName evidence="2">Uncharacterized protein</fullName>
    </submittedName>
</protein>
<dbReference type="VEuPathDB" id="FungiDB:MMYC01_204712"/>
<comment type="caution">
    <text evidence="2">The sequence shown here is derived from an EMBL/GenBank/DDBJ whole genome shotgun (WGS) entry which is preliminary data.</text>
</comment>
<evidence type="ECO:0000313" key="2">
    <source>
        <dbReference type="EMBL" id="KXX79357.1"/>
    </source>
</evidence>
<sequence length="241" mass="25650">MAFFSAVTPSAGSSICDLLRRQDLLGRIQTILLATVFMVVGVAAQDESRRPFFVYPPDESSNIYHRMDTIIVTYNSFYDTADLYTFCEPSVGSLSQCKPPHGGYRVLIPPQSISNARRDSMPLDNATGGSNVDEGISPGSGGINVGAAAGIGVGAGIGVILLAGAAFWCWRRRKTSPRPDMMGDPYSPQYVGGGGDPAWTAQYYGAPSKWPRGGELNAVNSPVEIASSGPRGGRTHHEMMA</sequence>
<name>A0A175W6Y4_9PEZI</name>
<keyword evidence="1" id="KW-0812">Transmembrane</keyword>
<dbReference type="EMBL" id="LCTW02000089">
    <property type="protein sequence ID" value="KXX79357.1"/>
    <property type="molecule type" value="Genomic_DNA"/>
</dbReference>
<dbReference type="Proteomes" id="UP000078237">
    <property type="component" value="Unassembled WGS sequence"/>
</dbReference>
<keyword evidence="1" id="KW-1133">Transmembrane helix</keyword>
<organism evidence="2 3">
    <name type="scientific">Madurella mycetomatis</name>
    <dbReference type="NCBI Taxonomy" id="100816"/>
    <lineage>
        <taxon>Eukaryota</taxon>
        <taxon>Fungi</taxon>
        <taxon>Dikarya</taxon>
        <taxon>Ascomycota</taxon>
        <taxon>Pezizomycotina</taxon>
        <taxon>Sordariomycetes</taxon>
        <taxon>Sordariomycetidae</taxon>
        <taxon>Sordariales</taxon>
        <taxon>Sordariales incertae sedis</taxon>
        <taxon>Madurella</taxon>
    </lineage>
</organism>
<accession>A0A175W6Y4</accession>
<dbReference type="AlphaFoldDB" id="A0A175W6Y4"/>
<keyword evidence="1" id="KW-0472">Membrane</keyword>
<proteinExistence type="predicted"/>
<reference evidence="2 3" key="1">
    <citation type="journal article" date="2016" name="Genome Announc.">
        <title>Genome Sequence of Madurella mycetomatis mm55, Isolated from a Human Mycetoma Case in Sudan.</title>
        <authorList>
            <person name="Smit S."/>
            <person name="Derks M.F."/>
            <person name="Bervoets S."/>
            <person name="Fahal A."/>
            <person name="van Leeuwen W."/>
            <person name="van Belkum A."/>
            <person name="van de Sande W.W."/>
        </authorList>
    </citation>
    <scope>NUCLEOTIDE SEQUENCE [LARGE SCALE GENOMIC DNA]</scope>
    <source>
        <strain evidence="3">mm55</strain>
    </source>
</reference>